<feature type="compositionally biased region" description="Polar residues" evidence="5">
    <location>
        <begin position="86"/>
        <end position="95"/>
    </location>
</feature>
<dbReference type="Pfam" id="PF02755">
    <property type="entry name" value="RPEL"/>
    <property type="match status" value="1"/>
</dbReference>
<dbReference type="SMART" id="SM00707">
    <property type="entry name" value="RPEL"/>
    <property type="match status" value="1"/>
</dbReference>
<feature type="chain" id="PRO_5008403315" description="Phosphatase and actin regulator" evidence="6">
    <location>
        <begin position="22"/>
        <end position="179"/>
    </location>
</feature>
<evidence type="ECO:0000313" key="8">
    <source>
        <dbReference type="Proteomes" id="UP000092445"/>
    </source>
</evidence>
<evidence type="ECO:0000256" key="1">
    <source>
        <dbReference type="ARBA" id="ARBA00009795"/>
    </source>
</evidence>
<proteinExistence type="inferred from homology"/>
<dbReference type="GO" id="GO:0003779">
    <property type="term" value="F:actin binding"/>
    <property type="evidence" value="ECO:0007669"/>
    <property type="project" value="UniProtKB-KW"/>
</dbReference>
<evidence type="ECO:0000256" key="3">
    <source>
        <dbReference type="ARBA" id="ARBA00023203"/>
    </source>
</evidence>
<keyword evidence="2" id="KW-0677">Repeat</keyword>
<protein>
    <recommendedName>
        <fullName evidence="9">Phosphatase and actin regulator</fullName>
    </recommendedName>
</protein>
<keyword evidence="8" id="KW-1185">Reference proteome</keyword>
<evidence type="ECO:0000256" key="2">
    <source>
        <dbReference type="ARBA" id="ARBA00022737"/>
    </source>
</evidence>
<dbReference type="EnsemblMetazoa" id="GPAI029719-RA">
    <property type="protein sequence ID" value="GPAI029719-PA"/>
    <property type="gene ID" value="GPAI029719"/>
</dbReference>
<organism evidence="7 8">
    <name type="scientific">Glossina pallidipes</name>
    <name type="common">Tsetse fly</name>
    <dbReference type="NCBI Taxonomy" id="7398"/>
    <lineage>
        <taxon>Eukaryota</taxon>
        <taxon>Metazoa</taxon>
        <taxon>Ecdysozoa</taxon>
        <taxon>Arthropoda</taxon>
        <taxon>Hexapoda</taxon>
        <taxon>Insecta</taxon>
        <taxon>Pterygota</taxon>
        <taxon>Neoptera</taxon>
        <taxon>Endopterygota</taxon>
        <taxon>Diptera</taxon>
        <taxon>Brachycera</taxon>
        <taxon>Muscomorpha</taxon>
        <taxon>Hippoboscoidea</taxon>
        <taxon>Glossinidae</taxon>
        <taxon>Glossina</taxon>
    </lineage>
</organism>
<dbReference type="Proteomes" id="UP000092445">
    <property type="component" value="Unassembled WGS sequence"/>
</dbReference>
<dbReference type="PANTHER" id="PTHR12751:SF18">
    <property type="entry name" value="PHOSPHATASE AND ACTIN REGULATOR 1"/>
    <property type="match status" value="1"/>
</dbReference>
<dbReference type="VEuPathDB" id="VectorBase:GPAI029719"/>
<dbReference type="InterPro" id="IPR004018">
    <property type="entry name" value="RPEL_repeat"/>
</dbReference>
<dbReference type="GO" id="GO:0030036">
    <property type="term" value="P:actin cytoskeleton organization"/>
    <property type="evidence" value="ECO:0007669"/>
    <property type="project" value="TreeGrafter"/>
</dbReference>
<reference evidence="8" key="1">
    <citation type="submission" date="2014-03" db="EMBL/GenBank/DDBJ databases">
        <authorList>
            <person name="Aksoy S."/>
            <person name="Warren W."/>
            <person name="Wilson R.K."/>
        </authorList>
    </citation>
    <scope>NUCLEOTIDE SEQUENCE [LARGE SCALE GENOMIC DNA]</scope>
    <source>
        <strain evidence="8">IAEA</strain>
    </source>
</reference>
<feature type="region of interest" description="Disordered" evidence="5">
    <location>
        <begin position="70"/>
        <end position="98"/>
    </location>
</feature>
<reference evidence="7" key="2">
    <citation type="submission" date="2020-05" db="UniProtKB">
        <authorList>
            <consortium name="EnsemblMetazoa"/>
        </authorList>
    </citation>
    <scope>IDENTIFICATION</scope>
    <source>
        <strain evidence="7">IAEA</strain>
    </source>
</reference>
<evidence type="ECO:0000313" key="7">
    <source>
        <dbReference type="EnsemblMetazoa" id="GPAI029719-PA"/>
    </source>
</evidence>
<evidence type="ECO:0000256" key="6">
    <source>
        <dbReference type="SAM" id="SignalP"/>
    </source>
</evidence>
<accession>A0A1A9ZZG0</accession>
<evidence type="ECO:0000256" key="4">
    <source>
        <dbReference type="PROSITE-ProRule" id="PRU00401"/>
    </source>
</evidence>
<comment type="similarity">
    <text evidence="1">Belongs to the phosphatase and actin regulator family.</text>
</comment>
<dbReference type="PANTHER" id="PTHR12751">
    <property type="entry name" value="PHOSPHATASE AND ACTIN REGULATOR PHACTR"/>
    <property type="match status" value="1"/>
</dbReference>
<keyword evidence="6" id="KW-0732">Signal</keyword>
<dbReference type="AlphaFoldDB" id="A0A1A9ZZG0"/>
<dbReference type="PROSITE" id="PS51073">
    <property type="entry name" value="RPEL"/>
    <property type="match status" value="1"/>
</dbReference>
<feature type="signal peptide" evidence="6">
    <location>
        <begin position="1"/>
        <end position="21"/>
    </location>
</feature>
<name>A0A1A9ZZG0_GLOPL</name>
<feature type="repeat" description="RPEL" evidence="4">
    <location>
        <begin position="131"/>
        <end position="156"/>
    </location>
</feature>
<evidence type="ECO:0008006" key="9">
    <source>
        <dbReference type="Google" id="ProtNLM"/>
    </source>
</evidence>
<sequence>MNNFTIGIVLGFVKFLGICKCKSTCSGRSVMEIVDDILVRVKENRRPRCSSKIFNYLKQSSPEIKRSRADIRSEVRTKKQNGAALRTNSLGSGTRTPPLERKSKLSALGRFFKPWKWRRKKKSEKFEAASKSLERKISVRANREELVQKGILLPESPLGNIQEPELLIKFFLSSIFTVL</sequence>
<keyword evidence="3" id="KW-0009">Actin-binding</keyword>
<evidence type="ECO:0000256" key="5">
    <source>
        <dbReference type="SAM" id="MobiDB-lite"/>
    </source>
</evidence>
<dbReference type="Gene3D" id="6.10.140.2130">
    <property type="match status" value="1"/>
</dbReference>